<sequence length="95" mass="9754">MELSSLTTTSSPAAPAGTTAGAARAARTWSRTRAAMPSSPACRRATSASLGVPRTGSHSNSQRSSHPPAAAGWWCGVVCKYKPARTDVSGRLGVR</sequence>
<dbReference type="Gramene" id="Zm00001eb120440_T001">
    <property type="protein sequence ID" value="Zm00001eb120440_P001"/>
    <property type="gene ID" value="Zm00001eb120440"/>
</dbReference>
<protein>
    <submittedName>
        <fullName evidence="2">Uncharacterized protein</fullName>
    </submittedName>
</protein>
<feature type="region of interest" description="Disordered" evidence="1">
    <location>
        <begin position="1"/>
        <end position="70"/>
    </location>
</feature>
<dbReference type="AlphaFoldDB" id="A0A804MY50"/>
<proteinExistence type="predicted"/>
<reference evidence="3" key="1">
    <citation type="submission" date="2015-12" db="EMBL/GenBank/DDBJ databases">
        <title>Update maize B73 reference genome by single molecule sequencing technologies.</title>
        <authorList>
            <consortium name="Maize Genome Sequencing Project"/>
            <person name="Ware D."/>
        </authorList>
    </citation>
    <scope>NUCLEOTIDE SEQUENCE [LARGE SCALE GENOMIC DNA]</scope>
    <source>
        <strain evidence="3">cv. B73</strain>
    </source>
</reference>
<keyword evidence="3" id="KW-1185">Reference proteome</keyword>
<dbReference type="Proteomes" id="UP000007305">
    <property type="component" value="Chromosome 3"/>
</dbReference>
<reference evidence="2" key="2">
    <citation type="submission" date="2019-07" db="EMBL/GenBank/DDBJ databases">
        <authorList>
            <person name="Seetharam A."/>
            <person name="Woodhouse M."/>
            <person name="Cannon E."/>
        </authorList>
    </citation>
    <scope>NUCLEOTIDE SEQUENCE [LARGE SCALE GENOMIC DNA]</scope>
    <source>
        <strain evidence="2">cv. B73</strain>
    </source>
</reference>
<evidence type="ECO:0000313" key="2">
    <source>
        <dbReference type="EnsemblPlants" id="Zm00001eb120440_P001"/>
    </source>
</evidence>
<name>A0A804MY50_MAIZE</name>
<feature type="compositionally biased region" description="Polar residues" evidence="1">
    <location>
        <begin position="56"/>
        <end position="65"/>
    </location>
</feature>
<evidence type="ECO:0000256" key="1">
    <source>
        <dbReference type="SAM" id="MobiDB-lite"/>
    </source>
</evidence>
<evidence type="ECO:0000313" key="3">
    <source>
        <dbReference type="Proteomes" id="UP000007305"/>
    </source>
</evidence>
<reference evidence="2" key="3">
    <citation type="submission" date="2021-05" db="UniProtKB">
        <authorList>
            <consortium name="EnsemblPlants"/>
        </authorList>
    </citation>
    <scope>IDENTIFICATION</scope>
    <source>
        <strain evidence="2">cv. B73</strain>
    </source>
</reference>
<dbReference type="EnsemblPlants" id="Zm00001eb120440_T001">
    <property type="protein sequence ID" value="Zm00001eb120440_P001"/>
    <property type="gene ID" value="Zm00001eb120440"/>
</dbReference>
<dbReference type="InParanoid" id="A0A804MY50"/>
<accession>A0A804MY50</accession>
<organism evidence="2 3">
    <name type="scientific">Zea mays</name>
    <name type="common">Maize</name>
    <dbReference type="NCBI Taxonomy" id="4577"/>
    <lineage>
        <taxon>Eukaryota</taxon>
        <taxon>Viridiplantae</taxon>
        <taxon>Streptophyta</taxon>
        <taxon>Embryophyta</taxon>
        <taxon>Tracheophyta</taxon>
        <taxon>Spermatophyta</taxon>
        <taxon>Magnoliopsida</taxon>
        <taxon>Liliopsida</taxon>
        <taxon>Poales</taxon>
        <taxon>Poaceae</taxon>
        <taxon>PACMAD clade</taxon>
        <taxon>Panicoideae</taxon>
        <taxon>Andropogonodae</taxon>
        <taxon>Andropogoneae</taxon>
        <taxon>Tripsacinae</taxon>
        <taxon>Zea</taxon>
    </lineage>
</organism>
<feature type="compositionally biased region" description="Low complexity" evidence="1">
    <location>
        <begin position="1"/>
        <end position="35"/>
    </location>
</feature>